<dbReference type="EMBL" id="JBAMMX010000003">
    <property type="protein sequence ID" value="KAK6944329.1"/>
    <property type="molecule type" value="Genomic_DNA"/>
</dbReference>
<feature type="coiled-coil region" evidence="5">
    <location>
        <begin position="411"/>
        <end position="473"/>
    </location>
</feature>
<dbReference type="AlphaFoldDB" id="A0AAN8W6W6"/>
<evidence type="ECO:0000256" key="3">
    <source>
        <dbReference type="ARBA" id="ARBA00022989"/>
    </source>
</evidence>
<dbReference type="Proteomes" id="UP001370490">
    <property type="component" value="Unassembled WGS sequence"/>
</dbReference>
<evidence type="ECO:0000313" key="8">
    <source>
        <dbReference type="Proteomes" id="UP001370490"/>
    </source>
</evidence>
<dbReference type="Pfam" id="PF04576">
    <property type="entry name" value="Zein-binding"/>
    <property type="match status" value="1"/>
</dbReference>
<name>A0AAN8W6W6_9MAGN</name>
<comment type="subcellular location">
    <subcellularLocation>
        <location evidence="1">Membrane</location>
    </subcellularLocation>
</comment>
<keyword evidence="5" id="KW-0175">Coiled coil</keyword>
<dbReference type="PANTHER" id="PTHR31422:SF1">
    <property type="entry name" value="GTD-BINDING DOMAIN-CONTAINING PROTEIN"/>
    <property type="match status" value="1"/>
</dbReference>
<feature type="domain" description="GTD-binding" evidence="6">
    <location>
        <begin position="13"/>
        <end position="111"/>
    </location>
</feature>
<evidence type="ECO:0000256" key="4">
    <source>
        <dbReference type="ARBA" id="ARBA00023136"/>
    </source>
</evidence>
<dbReference type="PROSITE" id="PS51775">
    <property type="entry name" value="GTD_BINDING"/>
    <property type="match status" value="1"/>
</dbReference>
<evidence type="ECO:0000256" key="1">
    <source>
        <dbReference type="ARBA" id="ARBA00004370"/>
    </source>
</evidence>
<organism evidence="7 8">
    <name type="scientific">Dillenia turbinata</name>
    <dbReference type="NCBI Taxonomy" id="194707"/>
    <lineage>
        <taxon>Eukaryota</taxon>
        <taxon>Viridiplantae</taxon>
        <taxon>Streptophyta</taxon>
        <taxon>Embryophyta</taxon>
        <taxon>Tracheophyta</taxon>
        <taxon>Spermatophyta</taxon>
        <taxon>Magnoliopsida</taxon>
        <taxon>eudicotyledons</taxon>
        <taxon>Gunneridae</taxon>
        <taxon>Pentapetalae</taxon>
        <taxon>Dilleniales</taxon>
        <taxon>Dilleniaceae</taxon>
        <taxon>Dillenia</taxon>
    </lineage>
</organism>
<feature type="coiled-coil region" evidence="5">
    <location>
        <begin position="15"/>
        <end position="74"/>
    </location>
</feature>
<evidence type="ECO:0000259" key="6">
    <source>
        <dbReference type="PROSITE" id="PS51775"/>
    </source>
</evidence>
<keyword evidence="8" id="KW-1185">Reference proteome</keyword>
<keyword evidence="3" id="KW-1133">Transmembrane helix</keyword>
<evidence type="ECO:0000256" key="2">
    <source>
        <dbReference type="ARBA" id="ARBA00022692"/>
    </source>
</evidence>
<accession>A0AAN8W6W6</accession>
<dbReference type="PANTHER" id="PTHR31422">
    <property type="entry name" value="BNAANNG28530D PROTEIN"/>
    <property type="match status" value="1"/>
</dbReference>
<evidence type="ECO:0000313" key="7">
    <source>
        <dbReference type="EMBL" id="KAK6944329.1"/>
    </source>
</evidence>
<dbReference type="GO" id="GO:0016020">
    <property type="term" value="C:membrane"/>
    <property type="evidence" value="ECO:0007669"/>
    <property type="project" value="UniProtKB-SubCell"/>
</dbReference>
<gene>
    <name evidence="7" type="ORF">RJ641_025431</name>
</gene>
<keyword evidence="2" id="KW-0812">Transmembrane</keyword>
<protein>
    <submittedName>
        <fullName evidence="7">GTD-binding domain</fullName>
    </submittedName>
</protein>
<dbReference type="GO" id="GO:0080115">
    <property type="term" value="F:myosin XI tail binding"/>
    <property type="evidence" value="ECO:0007669"/>
    <property type="project" value="UniProtKB-ARBA"/>
</dbReference>
<dbReference type="InterPro" id="IPR007656">
    <property type="entry name" value="GTD-bd"/>
</dbReference>
<sequence length="504" mass="57076">MARTISSPGMSGAQMEALKDMLLSQQQLLQKLYAELEQEREAARTAASEALAMILRLQEEKAVIQMEAKQYKRMAEEKISHIEKSLLIFEQLMFQKQLEITSLEHEVQAYKGRLLSLGCAVDEMQQSGGVDIGQNSGSPLFRRIKSLPTPRCKDSSYIKRAVERCRSAIPVESDPIEVEEYEEEEYKECTNVEPYVQSTDLVKQYESSGSGHLSSYWEQIKKLDGRVKNLTSGKDFQRGSLSPKLQGGSKSCTQDLSNSPLSDFISGADATKCQVKSCESLRVDEYAESAYTPKVYDIYEVQSVDEDLMKKEQRNSFVKGENGLKNPDLLSLEEVGSHIKEDIRLVKKLLHNANFQRTFSKPEEEMTSCLTQVSPTTTVAETQTEIQPINQRAELYGDEEHARRQRAAIARQEELRLLQEIREQLSSIQSEIITLNVKKPPPMDDSPLGCLKEEEAREDYEEKLKELILLKNLCNPFLLVEAPWNPLDLCDGLWVAMARASNVS</sequence>
<comment type="caution">
    <text evidence="7">The sequence shown here is derived from an EMBL/GenBank/DDBJ whole genome shotgun (WGS) entry which is preliminary data.</text>
</comment>
<reference evidence="7 8" key="1">
    <citation type="submission" date="2023-12" db="EMBL/GenBank/DDBJ databases">
        <title>A high-quality genome assembly for Dillenia turbinata (Dilleniales).</title>
        <authorList>
            <person name="Chanderbali A."/>
        </authorList>
    </citation>
    <scope>NUCLEOTIDE SEQUENCE [LARGE SCALE GENOMIC DNA]</scope>
    <source>
        <strain evidence="7">LSX21</strain>
        <tissue evidence="7">Leaf</tissue>
    </source>
</reference>
<keyword evidence="4" id="KW-0472">Membrane</keyword>
<evidence type="ECO:0000256" key="5">
    <source>
        <dbReference type="SAM" id="Coils"/>
    </source>
</evidence>
<proteinExistence type="predicted"/>